<comment type="similarity">
    <text evidence="1 4">Belongs to the diacylglycerol acyltransferase family.</text>
</comment>
<name>A0AA39VQ75_ACESA</name>
<dbReference type="CDD" id="cd07987">
    <property type="entry name" value="LPLAT_MGAT-like"/>
    <property type="match status" value="1"/>
</dbReference>
<evidence type="ECO:0000313" key="5">
    <source>
        <dbReference type="EMBL" id="KAK0588850.1"/>
    </source>
</evidence>
<dbReference type="GO" id="GO:0004144">
    <property type="term" value="F:diacylglycerol O-acyltransferase activity"/>
    <property type="evidence" value="ECO:0007669"/>
    <property type="project" value="UniProtKB-ARBA"/>
</dbReference>
<dbReference type="EC" id="2.3.1.-" evidence="4"/>
<dbReference type="GO" id="GO:0019432">
    <property type="term" value="P:triglyceride biosynthetic process"/>
    <property type="evidence" value="ECO:0007669"/>
    <property type="project" value="UniProtKB-ARBA"/>
</dbReference>
<keyword evidence="2 4" id="KW-0808">Transferase</keyword>
<organism evidence="5 6">
    <name type="scientific">Acer saccharum</name>
    <name type="common">Sugar maple</name>
    <dbReference type="NCBI Taxonomy" id="4024"/>
    <lineage>
        <taxon>Eukaryota</taxon>
        <taxon>Viridiplantae</taxon>
        <taxon>Streptophyta</taxon>
        <taxon>Embryophyta</taxon>
        <taxon>Tracheophyta</taxon>
        <taxon>Spermatophyta</taxon>
        <taxon>Magnoliopsida</taxon>
        <taxon>eudicotyledons</taxon>
        <taxon>Gunneridae</taxon>
        <taxon>Pentapetalae</taxon>
        <taxon>rosids</taxon>
        <taxon>malvids</taxon>
        <taxon>Sapindales</taxon>
        <taxon>Sapindaceae</taxon>
        <taxon>Hippocastanoideae</taxon>
        <taxon>Acereae</taxon>
        <taxon>Acer</taxon>
    </lineage>
</organism>
<evidence type="ECO:0000313" key="6">
    <source>
        <dbReference type="Proteomes" id="UP001168877"/>
    </source>
</evidence>
<dbReference type="Gene3D" id="3.40.50.1820">
    <property type="entry name" value="alpha/beta hydrolase"/>
    <property type="match status" value="1"/>
</dbReference>
<dbReference type="InterPro" id="IPR029058">
    <property type="entry name" value="AB_hydrolase_fold"/>
</dbReference>
<dbReference type="EMBL" id="JAUESC010000381">
    <property type="protein sequence ID" value="KAK0588850.1"/>
    <property type="molecule type" value="Genomic_DNA"/>
</dbReference>
<sequence>MATTIGFCNLSPVFRRHMKSAYVKPKLPSPILKPLAVSAEKASIAATATTSFAEKKKSSDQEGETTKKIKRLLDVEESEEYCGGKRKSLKDYFEEAKSMMIRSDGDQPRWFTPIECGSHAPADSPLLLYIPGIDGLGLGLTMQQQRLGKFKSQVLADILPKETLLWKLELLRSASAYANARLHAVKAQTLILCSGKDQLLPSQVEGRRLRRAISNCQTRSFNDSGHFLFLEDGVDLVTIIKSANFYRHGKIVDCISDFIPPSTSELNKVHENIRSFIAVTSPVMLSTLEDDKIVRGLSGIPSEGPVLFVGNHMLLGLELIPMITQFIIEKNILLRGITHPLIFFKMRDGFEGAFDLLRLMGAVPLSATNFYKLLSSKSHVLMYPGGGREALHRKGEEYKLFWPEQSEFVRVAAKFGAKIIPFGAVGEDDVAQLVLDYNDPIKIPFLETLTDDGVNINPRSGLSGEVANQDVHTPICVPKVPGRIYIYFGKPIETTGY</sequence>
<comment type="caution">
    <text evidence="5">The sequence shown here is derived from an EMBL/GenBank/DDBJ whole genome shotgun (WGS) entry which is preliminary data.</text>
</comment>
<keyword evidence="4" id="KW-0256">Endoplasmic reticulum</keyword>
<dbReference type="Proteomes" id="UP001168877">
    <property type="component" value="Unassembled WGS sequence"/>
</dbReference>
<evidence type="ECO:0000256" key="4">
    <source>
        <dbReference type="RuleBase" id="RU367023"/>
    </source>
</evidence>
<gene>
    <name evidence="5" type="ORF">LWI29_006223</name>
</gene>
<dbReference type="PANTHER" id="PTHR22753">
    <property type="entry name" value="TRANSMEMBRANE PROTEIN 68"/>
    <property type="match status" value="1"/>
</dbReference>
<keyword evidence="3" id="KW-0012">Acyltransferase</keyword>
<dbReference type="InterPro" id="IPR007130">
    <property type="entry name" value="DAGAT"/>
</dbReference>
<keyword evidence="6" id="KW-1185">Reference proteome</keyword>
<dbReference type="GO" id="GO:0005789">
    <property type="term" value="C:endoplasmic reticulum membrane"/>
    <property type="evidence" value="ECO:0007669"/>
    <property type="project" value="UniProtKB-SubCell"/>
</dbReference>
<protein>
    <recommendedName>
        <fullName evidence="4">Acyltransferase</fullName>
        <ecNumber evidence="4">2.3.1.-</ecNumber>
    </recommendedName>
</protein>
<accession>A0AA39VQ75</accession>
<comment type="subcellular location">
    <subcellularLocation>
        <location evidence="4">Endoplasmic reticulum membrane</location>
        <topology evidence="4">Multi-pass membrane protein</topology>
    </subcellularLocation>
</comment>
<dbReference type="AlphaFoldDB" id="A0AA39VQ75"/>
<reference evidence="5" key="2">
    <citation type="submission" date="2023-06" db="EMBL/GenBank/DDBJ databases">
        <authorList>
            <person name="Swenson N.G."/>
            <person name="Wegrzyn J.L."/>
            <person name="Mcevoy S.L."/>
        </authorList>
    </citation>
    <scope>NUCLEOTIDE SEQUENCE</scope>
    <source>
        <strain evidence="5">NS2018</strain>
        <tissue evidence="5">Leaf</tissue>
    </source>
</reference>
<evidence type="ECO:0000256" key="3">
    <source>
        <dbReference type="ARBA" id="ARBA00023315"/>
    </source>
</evidence>
<proteinExistence type="inferred from homology"/>
<dbReference type="SUPFAM" id="SSF53474">
    <property type="entry name" value="alpha/beta-Hydrolases"/>
    <property type="match status" value="1"/>
</dbReference>
<evidence type="ECO:0000256" key="2">
    <source>
        <dbReference type="ARBA" id="ARBA00022679"/>
    </source>
</evidence>
<dbReference type="PANTHER" id="PTHR22753:SF24">
    <property type="entry name" value="ESTERASE_LIPASE_THIOESTERASE FAMILY PROTEIN"/>
    <property type="match status" value="1"/>
</dbReference>
<dbReference type="Pfam" id="PF03982">
    <property type="entry name" value="DAGAT"/>
    <property type="match status" value="1"/>
</dbReference>
<evidence type="ECO:0000256" key="1">
    <source>
        <dbReference type="ARBA" id="ARBA00005420"/>
    </source>
</evidence>
<reference evidence="5" key="1">
    <citation type="journal article" date="2022" name="Plant J.">
        <title>Strategies of tolerance reflected in two North American maple genomes.</title>
        <authorList>
            <person name="McEvoy S.L."/>
            <person name="Sezen U.U."/>
            <person name="Trouern-Trend A."/>
            <person name="McMahon S.M."/>
            <person name="Schaberg P.G."/>
            <person name="Yang J."/>
            <person name="Wegrzyn J.L."/>
            <person name="Swenson N.G."/>
        </authorList>
    </citation>
    <scope>NUCLEOTIDE SEQUENCE</scope>
    <source>
        <strain evidence="5">NS2018</strain>
    </source>
</reference>